<protein>
    <recommendedName>
        <fullName evidence="3">beta-N-acetylhexosaminidase</fullName>
        <ecNumber evidence="3">3.2.1.52</ecNumber>
    </recommendedName>
</protein>
<accession>F4PNK3</accession>
<comment type="similarity">
    <text evidence="2">Belongs to the glycosyl hydrolase 20 family.</text>
</comment>
<proteinExistence type="inferred from homology"/>
<evidence type="ECO:0000256" key="1">
    <source>
        <dbReference type="ARBA" id="ARBA00001231"/>
    </source>
</evidence>
<dbReference type="GO" id="GO:0030203">
    <property type="term" value="P:glycosaminoglycan metabolic process"/>
    <property type="evidence" value="ECO:0007669"/>
    <property type="project" value="TreeGrafter"/>
</dbReference>
<dbReference type="InterPro" id="IPR025705">
    <property type="entry name" value="Beta_hexosaminidase_sua/sub"/>
</dbReference>
<dbReference type="Pfam" id="PF00728">
    <property type="entry name" value="Glyco_hydro_20"/>
    <property type="match status" value="1"/>
</dbReference>
<dbReference type="GO" id="GO:0004563">
    <property type="term" value="F:beta-N-acetylhexosaminidase activity"/>
    <property type="evidence" value="ECO:0007669"/>
    <property type="project" value="UniProtKB-EC"/>
</dbReference>
<dbReference type="PANTHER" id="PTHR22600">
    <property type="entry name" value="BETA-HEXOSAMINIDASE"/>
    <property type="match status" value="1"/>
</dbReference>
<keyword evidence="8" id="KW-1185">Reference proteome</keyword>
<dbReference type="EMBL" id="GL883008">
    <property type="protein sequence ID" value="EGG23056.1"/>
    <property type="molecule type" value="Genomic_DNA"/>
</dbReference>
<dbReference type="STRING" id="1054147.F4PNK3"/>
<dbReference type="InterPro" id="IPR029018">
    <property type="entry name" value="Hex-like_dom2"/>
</dbReference>
<evidence type="ECO:0000313" key="7">
    <source>
        <dbReference type="EMBL" id="EGG23056.1"/>
    </source>
</evidence>
<dbReference type="Gene3D" id="3.30.379.10">
    <property type="entry name" value="Chitobiase/beta-hexosaminidase domain 2-like"/>
    <property type="match status" value="1"/>
</dbReference>
<gene>
    <name evidence="7" type="primary">nagE</name>
    <name evidence="7" type="ORF">DFA_05186</name>
</gene>
<evidence type="ECO:0000313" key="8">
    <source>
        <dbReference type="Proteomes" id="UP000007797"/>
    </source>
</evidence>
<comment type="catalytic activity">
    <reaction evidence="1">
        <text>Hydrolysis of terminal non-reducing N-acetyl-D-hexosamine residues in N-acetyl-beta-D-hexosaminides.</text>
        <dbReference type="EC" id="3.2.1.52"/>
    </reaction>
</comment>
<evidence type="ECO:0000256" key="2">
    <source>
        <dbReference type="ARBA" id="ARBA00006285"/>
    </source>
</evidence>
<evidence type="ECO:0000256" key="4">
    <source>
        <dbReference type="ARBA" id="ARBA00022801"/>
    </source>
</evidence>
<keyword evidence="4 7" id="KW-0378">Hydrolase</keyword>
<evidence type="ECO:0000256" key="5">
    <source>
        <dbReference type="PIRSR" id="PIRSR625705-1"/>
    </source>
</evidence>
<reference evidence="8" key="1">
    <citation type="journal article" date="2011" name="Genome Res.">
        <title>Phylogeny-wide analysis of social amoeba genomes highlights ancient origins for complex intercellular communication.</title>
        <authorList>
            <person name="Heidel A.J."/>
            <person name="Lawal H.M."/>
            <person name="Felder M."/>
            <person name="Schilde C."/>
            <person name="Helps N.R."/>
            <person name="Tunggal B."/>
            <person name="Rivero F."/>
            <person name="John U."/>
            <person name="Schleicher M."/>
            <person name="Eichinger L."/>
            <person name="Platzer M."/>
            <person name="Noegel A.A."/>
            <person name="Schaap P."/>
            <person name="Gloeckner G."/>
        </authorList>
    </citation>
    <scope>NUCLEOTIDE SEQUENCE [LARGE SCALE GENOMIC DNA]</scope>
    <source>
        <strain evidence="8">SH3</strain>
    </source>
</reference>
<feature type="domain" description="Glycoside hydrolase family 20 catalytic" evidence="6">
    <location>
        <begin position="181"/>
        <end position="403"/>
    </location>
</feature>
<dbReference type="Proteomes" id="UP000007797">
    <property type="component" value="Unassembled WGS sequence"/>
</dbReference>
<dbReference type="EC" id="3.2.1.52" evidence="3"/>
<evidence type="ECO:0000259" key="6">
    <source>
        <dbReference type="Pfam" id="PF00728"/>
    </source>
</evidence>
<dbReference type="InterPro" id="IPR017853">
    <property type="entry name" value="GH"/>
</dbReference>
<dbReference type="RefSeq" id="XP_004360907.1">
    <property type="nucleotide sequence ID" value="XM_004360850.1"/>
</dbReference>
<dbReference type="GeneID" id="14875113"/>
<dbReference type="GO" id="GO:0005975">
    <property type="term" value="P:carbohydrate metabolic process"/>
    <property type="evidence" value="ECO:0007669"/>
    <property type="project" value="InterPro"/>
</dbReference>
<dbReference type="SUPFAM" id="SSF55545">
    <property type="entry name" value="beta-N-acetylhexosaminidase-like domain"/>
    <property type="match status" value="1"/>
</dbReference>
<dbReference type="SUPFAM" id="SSF51445">
    <property type="entry name" value="(Trans)glycosidases"/>
    <property type="match status" value="1"/>
</dbReference>
<dbReference type="AlphaFoldDB" id="F4PNK3"/>
<dbReference type="Gene3D" id="3.20.20.80">
    <property type="entry name" value="Glycosidases"/>
    <property type="match status" value="1"/>
</dbReference>
<dbReference type="PANTHER" id="PTHR22600:SF23">
    <property type="entry name" value="BETA-N-ACETYLHEXOSAMINIDASE"/>
    <property type="match status" value="1"/>
</dbReference>
<dbReference type="InterPro" id="IPR015883">
    <property type="entry name" value="Glyco_hydro_20_cat"/>
</dbReference>
<organism evidence="7 8">
    <name type="scientific">Cavenderia fasciculata</name>
    <name type="common">Slime mold</name>
    <name type="synonym">Dictyostelium fasciculatum</name>
    <dbReference type="NCBI Taxonomy" id="261658"/>
    <lineage>
        <taxon>Eukaryota</taxon>
        <taxon>Amoebozoa</taxon>
        <taxon>Evosea</taxon>
        <taxon>Eumycetozoa</taxon>
        <taxon>Dictyostelia</taxon>
        <taxon>Acytosteliales</taxon>
        <taxon>Cavenderiaceae</taxon>
        <taxon>Cavenderia</taxon>
    </lineage>
</organism>
<dbReference type="KEGG" id="dfa:DFA_05186"/>
<sequence length="462" mass="53262">MFDCRLAKDVIYPLPTSVESSSNVLECLYIPYNIDFEFVGPWTLDKRQLVRSFYHTVVANLPVSTFFPSKSKQSRFIIVLLNGSSNDDNDGHHHSYNKYTIPTKENEQYKLYVDKEQVRMMVYSHLGAMNAIKTLVQVVYANKEHAICVIYLPLVIKDSPSIEYRGLLLDTEFIKSLIRGMNISNEQTYTVIGQILSTLGRLFPDPYIHLGGDEVSVECWLEDKELVARMAQKGIHSGDQYMPYFLDRLLDIANKTLPPSKQLIFWEDSFVDLFLLQHGQYQKILHPNSTSTSTSPVYNSNNIIYQVWKGGETIGEYLRDQEIIYSFGFYMDPSFQSCKSFEDCYSRFVPTNISNLLGVEGCAWEMTQPSSNCTEKDLTVVERGFNDRVWFRLIAMSENLWSHDQIPKLTNNNNNNNAKDRAHSFTKQILSKQLSKSMLFDNNSNNPQTTIDRILNHIKKTK</sequence>
<name>F4PNK3_CACFS</name>
<evidence type="ECO:0000256" key="3">
    <source>
        <dbReference type="ARBA" id="ARBA00012663"/>
    </source>
</evidence>
<feature type="active site" description="Proton donor" evidence="5">
    <location>
        <position position="214"/>
    </location>
</feature>
<dbReference type="GO" id="GO:0016020">
    <property type="term" value="C:membrane"/>
    <property type="evidence" value="ECO:0007669"/>
    <property type="project" value="TreeGrafter"/>
</dbReference>
<dbReference type="OrthoDB" id="428480at2759"/>